<dbReference type="OrthoDB" id="6351660at2759"/>
<dbReference type="AlphaFoldDB" id="A0A482V7R1"/>
<keyword evidence="1" id="KW-0175">Coiled coil</keyword>
<gene>
    <name evidence="2" type="ORF">BDFB_014133</name>
</gene>
<name>A0A482V7R1_ASBVE</name>
<protein>
    <submittedName>
        <fullName evidence="2">Centrosomal protein of 290 kDa-like</fullName>
    </submittedName>
</protein>
<organism evidence="2 3">
    <name type="scientific">Asbolus verrucosus</name>
    <name type="common">Desert ironclad beetle</name>
    <dbReference type="NCBI Taxonomy" id="1661398"/>
    <lineage>
        <taxon>Eukaryota</taxon>
        <taxon>Metazoa</taxon>
        <taxon>Ecdysozoa</taxon>
        <taxon>Arthropoda</taxon>
        <taxon>Hexapoda</taxon>
        <taxon>Insecta</taxon>
        <taxon>Pterygota</taxon>
        <taxon>Neoptera</taxon>
        <taxon>Endopterygota</taxon>
        <taxon>Coleoptera</taxon>
        <taxon>Polyphaga</taxon>
        <taxon>Cucujiformia</taxon>
        <taxon>Tenebrionidae</taxon>
        <taxon>Pimeliinae</taxon>
        <taxon>Asbolus</taxon>
    </lineage>
</organism>
<accession>A0A482V7R1</accession>
<feature type="coiled-coil region" evidence="1">
    <location>
        <begin position="2"/>
        <end position="104"/>
    </location>
</feature>
<dbReference type="Proteomes" id="UP000292052">
    <property type="component" value="Unassembled WGS sequence"/>
</dbReference>
<proteinExistence type="predicted"/>
<dbReference type="STRING" id="1661398.A0A482V7R1"/>
<evidence type="ECO:0000313" key="2">
    <source>
        <dbReference type="EMBL" id="RZB39236.1"/>
    </source>
</evidence>
<reference evidence="2 3" key="1">
    <citation type="submission" date="2017-03" db="EMBL/GenBank/DDBJ databases">
        <title>Genome of the blue death feigning beetle - Asbolus verrucosus.</title>
        <authorList>
            <person name="Rider S.D."/>
        </authorList>
    </citation>
    <scope>NUCLEOTIDE SEQUENCE [LARGE SCALE GENOMIC DNA]</scope>
    <source>
        <strain evidence="2">Butters</strain>
        <tissue evidence="2">Head and leg muscle</tissue>
    </source>
</reference>
<evidence type="ECO:0000256" key="1">
    <source>
        <dbReference type="SAM" id="Coils"/>
    </source>
</evidence>
<dbReference type="EMBL" id="QDEB01130108">
    <property type="protein sequence ID" value="RZB39236.1"/>
    <property type="molecule type" value="Genomic_DNA"/>
</dbReference>
<sequence>GTVEVRAELERLQNTISNLQKSNLCLEAENLELKLDLEKSTKEVPHLREQIQHLENYIEVLKKENVETVISDVVPNPKTDTKKISELERTIFVLKRVVEKLQAENKRLMTGKRFYPDRLGSGDKLKRDHQRLKEQYCESIQKVAKLEEEVKMSKAIHNKPVSDSVTVLSDELARVKEQLEQKTQLLNKVKVLLQRAAVKEKALLQELNELKLQAGKSQDAATLGNISAL</sequence>
<evidence type="ECO:0000313" key="3">
    <source>
        <dbReference type="Proteomes" id="UP000292052"/>
    </source>
</evidence>
<comment type="caution">
    <text evidence="2">The sequence shown here is derived from an EMBL/GenBank/DDBJ whole genome shotgun (WGS) entry which is preliminary data.</text>
</comment>
<feature type="non-terminal residue" evidence="2">
    <location>
        <position position="1"/>
    </location>
</feature>
<feature type="coiled-coil region" evidence="1">
    <location>
        <begin position="165"/>
        <end position="213"/>
    </location>
</feature>
<keyword evidence="3" id="KW-1185">Reference proteome</keyword>